<protein>
    <recommendedName>
        <fullName evidence="3">DUF466 domain-containing protein</fullName>
    </recommendedName>
</protein>
<evidence type="ECO:0008006" key="3">
    <source>
        <dbReference type="Google" id="ProtNLM"/>
    </source>
</evidence>
<dbReference type="PANTHER" id="PTHR38453:SF1">
    <property type="entry name" value="CYTOPLASMIC PROTEIN"/>
    <property type="match status" value="1"/>
</dbReference>
<reference evidence="1 2" key="1">
    <citation type="submission" date="2018-01" db="EMBL/GenBank/DDBJ databases">
        <title>Genome sequence of Iodobacter sp. strain PCH194 isolated from Indian Trans-Himalaya.</title>
        <authorList>
            <person name="Kumar V."/>
            <person name="Thakur V."/>
            <person name="Kumar S."/>
            <person name="Singh D."/>
        </authorList>
    </citation>
    <scope>NUCLEOTIDE SEQUENCE [LARGE SCALE GENOMIC DNA]</scope>
    <source>
        <strain evidence="1 2">PCH194</strain>
    </source>
</reference>
<evidence type="ECO:0000313" key="2">
    <source>
        <dbReference type="Proteomes" id="UP000515917"/>
    </source>
</evidence>
<organism evidence="1 2">
    <name type="scientific">Iodobacter fluviatilis</name>
    <dbReference type="NCBI Taxonomy" id="537"/>
    <lineage>
        <taxon>Bacteria</taxon>
        <taxon>Pseudomonadati</taxon>
        <taxon>Pseudomonadota</taxon>
        <taxon>Betaproteobacteria</taxon>
        <taxon>Neisseriales</taxon>
        <taxon>Chitinibacteraceae</taxon>
        <taxon>Iodobacter</taxon>
    </lineage>
</organism>
<name>A0A7G3GAC4_9NEIS</name>
<dbReference type="InterPro" id="IPR007423">
    <property type="entry name" value="Sel_put"/>
</dbReference>
<evidence type="ECO:0000313" key="1">
    <source>
        <dbReference type="EMBL" id="QBC44149.1"/>
    </source>
</evidence>
<dbReference type="PANTHER" id="PTHR38453">
    <property type="entry name" value="CYTOPLASMIC PROTEIN-RELATED"/>
    <property type="match status" value="1"/>
</dbReference>
<accession>A0A7G3GAC4</accession>
<gene>
    <name evidence="1" type="ORF">C1H71_11825</name>
</gene>
<proteinExistence type="predicted"/>
<dbReference type="EMBL" id="CP025781">
    <property type="protein sequence ID" value="QBC44149.1"/>
    <property type="molecule type" value="Genomic_DNA"/>
</dbReference>
<dbReference type="Proteomes" id="UP000515917">
    <property type="component" value="Chromosome"/>
</dbReference>
<sequence>MLKFLQSGSAFRTNAKRVVQTCRLMVGIHDYDAYLLHMHGHHPEIEPKTRDEFYRYCLEARFPGAGKISKCPC</sequence>
<dbReference type="RefSeq" id="WP_130106700.1">
    <property type="nucleotide sequence ID" value="NZ_CP025781.1"/>
</dbReference>
<dbReference type="KEGG" id="ifl:C1H71_11825"/>
<dbReference type="Pfam" id="PF04328">
    <property type="entry name" value="Sel_put"/>
    <property type="match status" value="1"/>
</dbReference>
<dbReference type="AlphaFoldDB" id="A0A7G3GAC4"/>
<keyword evidence="2" id="KW-1185">Reference proteome</keyword>